<evidence type="ECO:0000313" key="2">
    <source>
        <dbReference type="EMBL" id="KAF2237538.1"/>
    </source>
</evidence>
<evidence type="ECO:0000313" key="3">
    <source>
        <dbReference type="Proteomes" id="UP000800092"/>
    </source>
</evidence>
<reference evidence="2" key="1">
    <citation type="journal article" date="2020" name="Stud. Mycol.">
        <title>101 Dothideomycetes genomes: a test case for predicting lifestyles and emergence of pathogens.</title>
        <authorList>
            <person name="Haridas S."/>
            <person name="Albert R."/>
            <person name="Binder M."/>
            <person name="Bloem J."/>
            <person name="Labutti K."/>
            <person name="Salamov A."/>
            <person name="Andreopoulos B."/>
            <person name="Baker S."/>
            <person name="Barry K."/>
            <person name="Bills G."/>
            <person name="Bluhm B."/>
            <person name="Cannon C."/>
            <person name="Castanera R."/>
            <person name="Culley D."/>
            <person name="Daum C."/>
            <person name="Ezra D."/>
            <person name="Gonzalez J."/>
            <person name="Henrissat B."/>
            <person name="Kuo A."/>
            <person name="Liang C."/>
            <person name="Lipzen A."/>
            <person name="Lutzoni F."/>
            <person name="Magnuson J."/>
            <person name="Mondo S."/>
            <person name="Nolan M."/>
            <person name="Ohm R."/>
            <person name="Pangilinan J."/>
            <person name="Park H.-J."/>
            <person name="Ramirez L."/>
            <person name="Alfaro M."/>
            <person name="Sun H."/>
            <person name="Tritt A."/>
            <person name="Yoshinaga Y."/>
            <person name="Zwiers L.-H."/>
            <person name="Turgeon B."/>
            <person name="Goodwin S."/>
            <person name="Spatafora J."/>
            <person name="Crous P."/>
            <person name="Grigoriev I."/>
        </authorList>
    </citation>
    <scope>NUCLEOTIDE SEQUENCE</scope>
    <source>
        <strain evidence="2">Tuck. ex Michener</strain>
    </source>
</reference>
<feature type="compositionally biased region" description="Polar residues" evidence="1">
    <location>
        <begin position="129"/>
        <end position="139"/>
    </location>
</feature>
<dbReference type="PANTHER" id="PTHR42068:SF1">
    <property type="entry name" value="YALI0B18964P"/>
    <property type="match status" value="1"/>
</dbReference>
<dbReference type="EMBL" id="ML991779">
    <property type="protein sequence ID" value="KAF2237538.1"/>
    <property type="molecule type" value="Genomic_DNA"/>
</dbReference>
<feature type="region of interest" description="Disordered" evidence="1">
    <location>
        <begin position="1"/>
        <end position="38"/>
    </location>
</feature>
<keyword evidence="3" id="KW-1185">Reference proteome</keyword>
<feature type="region of interest" description="Disordered" evidence="1">
    <location>
        <begin position="509"/>
        <end position="534"/>
    </location>
</feature>
<proteinExistence type="predicted"/>
<feature type="compositionally biased region" description="Polar residues" evidence="1">
    <location>
        <begin position="329"/>
        <end position="341"/>
    </location>
</feature>
<feature type="compositionally biased region" description="Low complexity" evidence="1">
    <location>
        <begin position="101"/>
        <end position="110"/>
    </location>
</feature>
<feature type="compositionally biased region" description="Polar residues" evidence="1">
    <location>
        <begin position="91"/>
        <end position="100"/>
    </location>
</feature>
<accession>A0A6A6HI71</accession>
<dbReference type="PANTHER" id="PTHR42068">
    <property type="entry name" value="YALI0B18964P"/>
    <property type="match status" value="1"/>
</dbReference>
<feature type="region of interest" description="Disordered" evidence="1">
    <location>
        <begin position="420"/>
        <end position="443"/>
    </location>
</feature>
<dbReference type="Proteomes" id="UP000800092">
    <property type="component" value="Unassembled WGS sequence"/>
</dbReference>
<feature type="compositionally biased region" description="Polar residues" evidence="1">
    <location>
        <begin position="147"/>
        <end position="158"/>
    </location>
</feature>
<sequence length="556" mass="59618">MQSTDSTFDDVSLKHPSVSRAKFNEYGSPRATAPRNRDSRVYSGLLQDEDSQAVLDSVRAGESLGRQATIEVTSPQESLASSKYSDRPGSSKPSSTDSYKASSNATAASSLTPLRDTTATSLFDEESSESTWRAESQDATPRATRLQPYQQGNDNLFDSSPLGPASMAVRPKAKEISPTRAGQQLGKVMTPAQYEIYKRHQEATQLNEEAKSENSDDSDAYDEEDEAEHNRQLAKQRRKQEAHLAVYRQKMMKVTGEQPSELPSTQTRPGVDRSSTVGSNLTTGFESSINFDSSPAHSSKTSDEDEDEDVPLGILAAHGFPSKSRPPTRLSQSTHSIPTQSAFPGAPGSIMGGPTAGGILPPFAKNLPMDPYFGAGLVQQPMRETLPFNNGGPGSTYGGSNSGPSLPPGGLVGVIAGEERARAARRGSPNGASGFGSSLPLPNNMPGRMSQAGTTGMQPGMGMGMGPGMGLPGMPPMMDPAQMSQMQMNQQMTSTAKCWDATATADASDAWPWPDAQHAKRARTTTSDAKSKRLPCPSVTWRKWQDYEHDNPTYLK</sequence>
<evidence type="ECO:0000256" key="1">
    <source>
        <dbReference type="SAM" id="MobiDB-lite"/>
    </source>
</evidence>
<dbReference type="OrthoDB" id="5396252at2759"/>
<gene>
    <name evidence="2" type="ORF">EV356DRAFT_378062</name>
</gene>
<protein>
    <submittedName>
        <fullName evidence="2">Uncharacterized protein</fullName>
    </submittedName>
</protein>
<feature type="compositionally biased region" description="Polar residues" evidence="1">
    <location>
        <begin position="70"/>
        <end position="83"/>
    </location>
</feature>
<feature type="compositionally biased region" description="Basic and acidic residues" evidence="1">
    <location>
        <begin position="196"/>
        <end position="214"/>
    </location>
</feature>
<feature type="compositionally biased region" description="Polar residues" evidence="1">
    <location>
        <begin position="111"/>
        <end position="121"/>
    </location>
</feature>
<organism evidence="2 3">
    <name type="scientific">Viridothelium virens</name>
    <name type="common">Speckled blister lichen</name>
    <name type="synonym">Trypethelium virens</name>
    <dbReference type="NCBI Taxonomy" id="1048519"/>
    <lineage>
        <taxon>Eukaryota</taxon>
        <taxon>Fungi</taxon>
        <taxon>Dikarya</taxon>
        <taxon>Ascomycota</taxon>
        <taxon>Pezizomycotina</taxon>
        <taxon>Dothideomycetes</taxon>
        <taxon>Dothideomycetes incertae sedis</taxon>
        <taxon>Trypetheliales</taxon>
        <taxon>Trypetheliaceae</taxon>
        <taxon>Viridothelium</taxon>
    </lineage>
</organism>
<feature type="region of interest" description="Disordered" evidence="1">
    <location>
        <begin position="66"/>
        <end position="341"/>
    </location>
</feature>
<name>A0A6A6HI71_VIRVR</name>
<feature type="compositionally biased region" description="Acidic residues" evidence="1">
    <location>
        <begin position="215"/>
        <end position="227"/>
    </location>
</feature>
<feature type="compositionally biased region" description="Polar residues" evidence="1">
    <location>
        <begin position="257"/>
        <end position="299"/>
    </location>
</feature>
<dbReference type="AlphaFoldDB" id="A0A6A6HI71"/>